<sequence length="185" mass="21364">MDWVTGLLPGSKNDFNSFLVKVDRYRRSVRCLPCHKEDTEMDIALFFWNNIISTCGVPKIIISKRDPKLTPEFWSNLYDKLGKKLSFSTAYHPHTGGLAERMIQTMEDVFRTFCAYGMEYKGHEGYTHDCNTVLPEVQPAYNTSQNYSTGESPTGRKRWNPLLPVNNLKKLFLTIHPAAKDFHHM</sequence>
<dbReference type="InterPro" id="IPR001584">
    <property type="entry name" value="Integrase_cat-core"/>
</dbReference>
<gene>
    <name evidence="3" type="ORF">O181_020558</name>
</gene>
<comment type="caution">
    <text evidence="3">The sequence shown here is derived from an EMBL/GenBank/DDBJ whole genome shotgun (WGS) entry which is preliminary data.</text>
</comment>
<dbReference type="GO" id="GO:0005634">
    <property type="term" value="C:nucleus"/>
    <property type="evidence" value="ECO:0007669"/>
    <property type="project" value="UniProtKB-ARBA"/>
</dbReference>
<name>A0A9Q3CBN2_9BASI</name>
<dbReference type="PANTHER" id="PTHR35046">
    <property type="entry name" value="ZINC KNUCKLE (CCHC-TYPE) FAMILY PROTEIN"/>
    <property type="match status" value="1"/>
</dbReference>
<keyword evidence="4" id="KW-1185">Reference proteome</keyword>
<dbReference type="PANTHER" id="PTHR35046:SF9">
    <property type="entry name" value="RNA-DIRECTED DNA POLYMERASE"/>
    <property type="match status" value="1"/>
</dbReference>
<dbReference type="AlphaFoldDB" id="A0A9Q3CBN2"/>
<feature type="domain" description="Integrase catalytic" evidence="2">
    <location>
        <begin position="1"/>
        <end position="161"/>
    </location>
</feature>
<dbReference type="Gene3D" id="3.30.420.10">
    <property type="entry name" value="Ribonuclease H-like superfamily/Ribonuclease H"/>
    <property type="match status" value="1"/>
</dbReference>
<evidence type="ECO:0000259" key="2">
    <source>
        <dbReference type="PROSITE" id="PS50994"/>
    </source>
</evidence>
<dbReference type="GO" id="GO:0003723">
    <property type="term" value="F:RNA binding"/>
    <property type="evidence" value="ECO:0007669"/>
    <property type="project" value="UniProtKB-KW"/>
</dbReference>
<proteinExistence type="predicted"/>
<evidence type="ECO:0000313" key="3">
    <source>
        <dbReference type="EMBL" id="MBW0480843.1"/>
    </source>
</evidence>
<dbReference type="GO" id="GO:0015074">
    <property type="term" value="P:DNA integration"/>
    <property type="evidence" value="ECO:0007669"/>
    <property type="project" value="InterPro"/>
</dbReference>
<dbReference type="OrthoDB" id="3227343at2759"/>
<keyword evidence="1" id="KW-0694">RNA-binding</keyword>
<dbReference type="Proteomes" id="UP000765509">
    <property type="component" value="Unassembled WGS sequence"/>
</dbReference>
<dbReference type="SUPFAM" id="SSF53098">
    <property type="entry name" value="Ribonuclease H-like"/>
    <property type="match status" value="1"/>
</dbReference>
<dbReference type="InterPro" id="IPR036397">
    <property type="entry name" value="RNaseH_sf"/>
</dbReference>
<evidence type="ECO:0000256" key="1">
    <source>
        <dbReference type="ARBA" id="ARBA00022884"/>
    </source>
</evidence>
<dbReference type="EMBL" id="AVOT02006132">
    <property type="protein sequence ID" value="MBW0480843.1"/>
    <property type="molecule type" value="Genomic_DNA"/>
</dbReference>
<dbReference type="InterPro" id="IPR012337">
    <property type="entry name" value="RNaseH-like_sf"/>
</dbReference>
<reference evidence="3" key="1">
    <citation type="submission" date="2021-03" db="EMBL/GenBank/DDBJ databases">
        <title>Draft genome sequence of rust myrtle Austropuccinia psidii MF-1, a brazilian biotype.</title>
        <authorList>
            <person name="Quecine M.C."/>
            <person name="Pachon D.M.R."/>
            <person name="Bonatelli M.L."/>
            <person name="Correr F.H."/>
            <person name="Franceschini L.M."/>
            <person name="Leite T.F."/>
            <person name="Margarido G.R.A."/>
            <person name="Almeida C.A."/>
            <person name="Ferrarezi J.A."/>
            <person name="Labate C.A."/>
        </authorList>
    </citation>
    <scope>NUCLEOTIDE SEQUENCE</scope>
    <source>
        <strain evidence="3">MF-1</strain>
    </source>
</reference>
<accession>A0A9Q3CBN2</accession>
<protein>
    <recommendedName>
        <fullName evidence="2">Integrase catalytic domain-containing protein</fullName>
    </recommendedName>
</protein>
<evidence type="ECO:0000313" key="4">
    <source>
        <dbReference type="Proteomes" id="UP000765509"/>
    </source>
</evidence>
<dbReference type="PROSITE" id="PS50994">
    <property type="entry name" value="INTEGRASE"/>
    <property type="match status" value="1"/>
</dbReference>
<organism evidence="3 4">
    <name type="scientific">Austropuccinia psidii MF-1</name>
    <dbReference type="NCBI Taxonomy" id="1389203"/>
    <lineage>
        <taxon>Eukaryota</taxon>
        <taxon>Fungi</taxon>
        <taxon>Dikarya</taxon>
        <taxon>Basidiomycota</taxon>
        <taxon>Pucciniomycotina</taxon>
        <taxon>Pucciniomycetes</taxon>
        <taxon>Pucciniales</taxon>
        <taxon>Sphaerophragmiaceae</taxon>
        <taxon>Austropuccinia</taxon>
    </lineage>
</organism>